<dbReference type="Proteomes" id="UP000197679">
    <property type="component" value="Chromosome"/>
</dbReference>
<keyword evidence="1 3" id="KW-0689">Ribosomal protein</keyword>
<dbReference type="Pfam" id="PF01283">
    <property type="entry name" value="Ribosomal_S26e"/>
    <property type="match status" value="1"/>
</dbReference>
<gene>
    <name evidence="3" type="ORF">Mia14_0710</name>
</gene>
<dbReference type="AlphaFoldDB" id="A0A218NNF9"/>
<dbReference type="GO" id="GO:0003735">
    <property type="term" value="F:structural constituent of ribosome"/>
    <property type="evidence" value="ECO:0007669"/>
    <property type="project" value="InterPro"/>
</dbReference>
<organism evidence="3 4">
    <name type="scientific">Candidatus Mancarchaeum acidiphilum</name>
    <dbReference type="NCBI Taxonomy" id="1920749"/>
    <lineage>
        <taxon>Archaea</taxon>
        <taxon>Candidatus Micrarchaeota</taxon>
        <taxon>Candidatus Mancarchaeum</taxon>
    </lineage>
</organism>
<dbReference type="EMBL" id="CP019964">
    <property type="protein sequence ID" value="ASI14010.1"/>
    <property type="molecule type" value="Genomic_DNA"/>
</dbReference>
<sequence length="80" mass="9436">MARRGRETLVTCESCGRKVPRSKAVDVEKFTVFSTDMKTNKDIRFTERNKVFYCISCAKHRGIFEMKKRQAMSRANRRLE</sequence>
<proteinExistence type="predicted"/>
<evidence type="ECO:0000313" key="3">
    <source>
        <dbReference type="EMBL" id="ASI14010.1"/>
    </source>
</evidence>
<dbReference type="KEGG" id="marh:Mia14_0710"/>
<dbReference type="Gene3D" id="3.30.1740.20">
    <property type="entry name" value="Ribosomal protein S26e"/>
    <property type="match status" value="1"/>
</dbReference>
<accession>A0A218NNF9</accession>
<dbReference type="InterPro" id="IPR038551">
    <property type="entry name" value="Ribosomal_eS26_sf"/>
</dbReference>
<dbReference type="GO" id="GO:1990904">
    <property type="term" value="C:ribonucleoprotein complex"/>
    <property type="evidence" value="ECO:0007669"/>
    <property type="project" value="UniProtKB-KW"/>
</dbReference>
<keyword evidence="2" id="KW-0687">Ribonucleoprotein</keyword>
<evidence type="ECO:0000256" key="2">
    <source>
        <dbReference type="ARBA" id="ARBA00023274"/>
    </source>
</evidence>
<name>A0A218NNF9_9ARCH</name>
<reference evidence="3 4" key="1">
    <citation type="journal article" date="2017" name="Nat. Commun.">
        <title>'ARMAN' archaea depend on association with euryarchaeal host in culture and in situ.</title>
        <authorList>
            <person name="Golyshina O."/>
            <person name="Toshchakov S."/>
            <person name="Makarova K."/>
            <person name="Gavrilov S."/>
            <person name="Korzhenkov A."/>
            <person name="La Cono V."/>
            <person name="Arcadi E."/>
            <person name="Nechitaylo T."/>
            <person name="Ferrer M."/>
            <person name="Kublanov I."/>
            <person name="Wolf Y."/>
            <person name="Yakimov M."/>
            <person name="Golyshin P."/>
            <person name="Slesarev A."/>
            <person name="Kozyavkin S."/>
        </authorList>
    </citation>
    <scope>NUCLEOTIDE SEQUENCE [LARGE SCALE GENOMIC DNA]</scope>
    <source>
        <strain evidence="3 4">Mia14</strain>
    </source>
</reference>
<evidence type="ECO:0000256" key="1">
    <source>
        <dbReference type="ARBA" id="ARBA00022980"/>
    </source>
</evidence>
<dbReference type="InterPro" id="IPR000892">
    <property type="entry name" value="Ribosomal_eS26"/>
</dbReference>
<dbReference type="OrthoDB" id="51292at2157"/>
<dbReference type="GO" id="GO:0006412">
    <property type="term" value="P:translation"/>
    <property type="evidence" value="ECO:0007669"/>
    <property type="project" value="InterPro"/>
</dbReference>
<dbReference type="GO" id="GO:0005840">
    <property type="term" value="C:ribosome"/>
    <property type="evidence" value="ECO:0007669"/>
    <property type="project" value="UniProtKB-KW"/>
</dbReference>
<protein>
    <submittedName>
        <fullName evidence="3">30S ribosomal protein S26e</fullName>
    </submittedName>
</protein>
<keyword evidence="4" id="KW-1185">Reference proteome</keyword>
<evidence type="ECO:0000313" key="4">
    <source>
        <dbReference type="Proteomes" id="UP000197679"/>
    </source>
</evidence>